<reference evidence="2 3" key="1">
    <citation type="submission" date="2022-11" db="EMBL/GenBank/DDBJ databases">
        <title>Haliovirga abyssi gen. nov., sp. nov., a mesophilic fermentative bacterium isolated from the Iheya North hydrothermal field and the proposal of Haliovirgaceae fam. nov.</title>
        <authorList>
            <person name="Miyazaki U."/>
            <person name="Tame A."/>
            <person name="Miyazaki J."/>
            <person name="Takai K."/>
            <person name="Sawayama S."/>
            <person name="Kitajima M."/>
            <person name="Okamoto A."/>
            <person name="Nakagawa S."/>
        </authorList>
    </citation>
    <scope>NUCLEOTIDE SEQUENCE [LARGE SCALE GENOMIC DNA]</scope>
    <source>
        <strain evidence="2 3">IC12</strain>
    </source>
</reference>
<evidence type="ECO:0000259" key="1">
    <source>
        <dbReference type="Pfam" id="PF00483"/>
    </source>
</evidence>
<accession>A0AAU9E4G9</accession>
<organism evidence="2 3">
    <name type="scientific">Haliovirga abyssi</name>
    <dbReference type="NCBI Taxonomy" id="2996794"/>
    <lineage>
        <taxon>Bacteria</taxon>
        <taxon>Fusobacteriati</taxon>
        <taxon>Fusobacteriota</taxon>
        <taxon>Fusobacteriia</taxon>
        <taxon>Fusobacteriales</taxon>
        <taxon>Haliovirgaceae</taxon>
        <taxon>Haliovirga</taxon>
    </lineage>
</organism>
<keyword evidence="3" id="KW-1185">Reference proteome</keyword>
<dbReference type="RefSeq" id="WP_307904296.1">
    <property type="nucleotide sequence ID" value="NZ_AP027059.1"/>
</dbReference>
<evidence type="ECO:0000313" key="3">
    <source>
        <dbReference type="Proteomes" id="UP001321582"/>
    </source>
</evidence>
<evidence type="ECO:0000313" key="2">
    <source>
        <dbReference type="EMBL" id="BDU51405.1"/>
    </source>
</evidence>
<proteinExistence type="predicted"/>
<dbReference type="Proteomes" id="UP001321582">
    <property type="component" value="Chromosome"/>
</dbReference>
<gene>
    <name evidence="2" type="primary">hddC</name>
    <name evidence="2" type="ORF">HLVA_19740</name>
</gene>
<name>A0AAU9E4G9_9FUSO</name>
<dbReference type="EMBL" id="AP027059">
    <property type="protein sequence ID" value="BDU51405.1"/>
    <property type="molecule type" value="Genomic_DNA"/>
</dbReference>
<dbReference type="InterPro" id="IPR029044">
    <property type="entry name" value="Nucleotide-diphossugar_trans"/>
</dbReference>
<dbReference type="PANTHER" id="PTHR22572">
    <property type="entry name" value="SUGAR-1-PHOSPHATE GUANYL TRANSFERASE"/>
    <property type="match status" value="1"/>
</dbReference>
<dbReference type="Gene3D" id="3.90.550.10">
    <property type="entry name" value="Spore Coat Polysaccharide Biosynthesis Protein SpsA, Chain A"/>
    <property type="match status" value="1"/>
</dbReference>
<dbReference type="InterPro" id="IPR050486">
    <property type="entry name" value="Mannose-1P_guanyltransferase"/>
</dbReference>
<dbReference type="AlphaFoldDB" id="A0AAU9E4G9"/>
<dbReference type="CDD" id="cd06915">
    <property type="entry name" value="NTP_transferase_WcbM_like"/>
    <property type="match status" value="1"/>
</dbReference>
<dbReference type="SUPFAM" id="SSF53448">
    <property type="entry name" value="Nucleotide-diphospho-sugar transferases"/>
    <property type="match status" value="1"/>
</dbReference>
<protein>
    <submittedName>
        <fullName evidence="2">D-glycero-D-manno-heptose 1-phosphate guanosyltransferase</fullName>
    </submittedName>
</protein>
<dbReference type="InterPro" id="IPR005835">
    <property type="entry name" value="NTP_transferase_dom"/>
</dbReference>
<dbReference type="Pfam" id="PF00483">
    <property type="entry name" value="NTP_transferase"/>
    <property type="match status" value="1"/>
</dbReference>
<sequence length="230" mass="26602">MEAIVLAGGLGTRLRSVVNNVPKPMAPIGNKPFLDYIFFYLKKNNIKKVILAVGYKNEIIKHRYGNKYLGIDIEYSIEEEQLGTGGAINQAFKFIDEKESFIINGDTFFYVDLNEMYQFHIKNNADLTIAVKPMKNFERYGKVIDNNNKIEKFTEKEKSKKGNINGGIYILNKEYINSLDLPKVFSFEKDIMEKNVNKDNFIAYKSDTYFIDIGIPEDYNKAQKELEQKI</sequence>
<feature type="domain" description="Nucleotidyl transferase" evidence="1">
    <location>
        <begin position="3"/>
        <end position="228"/>
    </location>
</feature>
<dbReference type="KEGG" id="haby:HLVA_19740"/>